<dbReference type="InterPro" id="IPR019874">
    <property type="entry name" value="RF_methyltr_PrmC"/>
</dbReference>
<keyword evidence="3" id="KW-0949">S-adenosyl-L-methionine</keyword>
<protein>
    <submittedName>
        <fullName evidence="5">Release factor glutamine methyltransferase</fullName>
    </submittedName>
</protein>
<keyword evidence="2" id="KW-0808">Transferase</keyword>
<dbReference type="SUPFAM" id="SSF53335">
    <property type="entry name" value="S-adenosyl-L-methionine-dependent methyltransferases"/>
    <property type="match status" value="1"/>
</dbReference>
<dbReference type="InterPro" id="IPR004556">
    <property type="entry name" value="HemK-like"/>
</dbReference>
<evidence type="ECO:0000313" key="6">
    <source>
        <dbReference type="Proteomes" id="UP001174909"/>
    </source>
</evidence>
<dbReference type="AlphaFoldDB" id="A0AA35WX55"/>
<evidence type="ECO:0000256" key="2">
    <source>
        <dbReference type="ARBA" id="ARBA00022679"/>
    </source>
</evidence>
<keyword evidence="6" id="KW-1185">Reference proteome</keyword>
<gene>
    <name evidence="5" type="ORF">GBAR_LOCUS20263</name>
</gene>
<proteinExistence type="inferred from homology"/>
<dbReference type="NCBIfam" id="TIGR03534">
    <property type="entry name" value="RF_mod_PrmC"/>
    <property type="match status" value="1"/>
</dbReference>
<dbReference type="EMBL" id="CASHTH010002847">
    <property type="protein sequence ID" value="CAI8036114.1"/>
    <property type="molecule type" value="Genomic_DNA"/>
</dbReference>
<dbReference type="InterPro" id="IPR050320">
    <property type="entry name" value="N5-glutamine_MTase"/>
</dbReference>
<accession>A0AA35WX55</accession>
<evidence type="ECO:0000256" key="3">
    <source>
        <dbReference type="ARBA" id="ARBA00022691"/>
    </source>
</evidence>
<dbReference type="Pfam" id="PF17827">
    <property type="entry name" value="PrmC_N"/>
    <property type="match status" value="1"/>
</dbReference>
<reference evidence="5" key="1">
    <citation type="submission" date="2023-03" db="EMBL/GenBank/DDBJ databases">
        <authorList>
            <person name="Steffen K."/>
            <person name="Cardenas P."/>
        </authorList>
    </citation>
    <scope>NUCLEOTIDE SEQUENCE</scope>
</reference>
<dbReference type="PANTHER" id="PTHR18895:SF74">
    <property type="entry name" value="MTRF1L RELEASE FACTOR GLUTAMINE METHYLTRANSFERASE"/>
    <property type="match status" value="1"/>
</dbReference>
<comment type="caution">
    <text evidence="5">The sequence shown here is derived from an EMBL/GenBank/DDBJ whole genome shotgun (WGS) entry which is preliminary data.</text>
</comment>
<sequence length="292" mass="32357">MPNLRSIIQDTHRALEVVGIPDARLESEVMVMDVMRMPRQSIFAEQETEVSAQQQEQLATIIQRRLTREPLAYILNHREFYGVNLLVNSDVLIPRPETETMVEHALFMALMGMESRELIIADVGTGSGAIAINLAIHLPAAHIYAIDAFDPTLDVAAYNIRMHNVTDRVTLLKGDLLEPLPQPVDVVVANLPYLPTARIPTLQPEVQWEPVAALDGGPDGLEHIRRLLQQASDSERLKPHGVILLEMDPEQMSDAQTAANQAFPDAEVSMEPDLSGRDRVLVVNLGGTSPDY</sequence>
<dbReference type="Gene3D" id="3.40.50.150">
    <property type="entry name" value="Vaccinia Virus protein VP39"/>
    <property type="match status" value="1"/>
</dbReference>
<dbReference type="GO" id="GO:0032259">
    <property type="term" value="P:methylation"/>
    <property type="evidence" value="ECO:0007669"/>
    <property type="project" value="UniProtKB-KW"/>
</dbReference>
<evidence type="ECO:0000313" key="5">
    <source>
        <dbReference type="EMBL" id="CAI8036114.1"/>
    </source>
</evidence>
<dbReference type="PANTHER" id="PTHR18895">
    <property type="entry name" value="HEMK METHYLTRANSFERASE"/>
    <property type="match status" value="1"/>
</dbReference>
<keyword evidence="1 5" id="KW-0489">Methyltransferase</keyword>
<dbReference type="HAMAP" id="MF_02126">
    <property type="entry name" value="RF_methyltr_PrmC"/>
    <property type="match status" value="1"/>
</dbReference>
<evidence type="ECO:0000256" key="1">
    <source>
        <dbReference type="ARBA" id="ARBA00022603"/>
    </source>
</evidence>
<dbReference type="Gene3D" id="1.10.8.10">
    <property type="entry name" value="DNA helicase RuvA subunit, C-terminal domain"/>
    <property type="match status" value="1"/>
</dbReference>
<name>A0AA35WX55_GEOBA</name>
<dbReference type="InterPro" id="IPR029063">
    <property type="entry name" value="SAM-dependent_MTases_sf"/>
</dbReference>
<feature type="domain" description="Release factor glutamine methyltransferase N-terminal" evidence="4">
    <location>
        <begin position="8"/>
        <end position="75"/>
    </location>
</feature>
<dbReference type="GO" id="GO:0008276">
    <property type="term" value="F:protein methyltransferase activity"/>
    <property type="evidence" value="ECO:0007669"/>
    <property type="project" value="InterPro"/>
</dbReference>
<evidence type="ECO:0000259" key="4">
    <source>
        <dbReference type="Pfam" id="PF17827"/>
    </source>
</evidence>
<organism evidence="5 6">
    <name type="scientific">Geodia barretti</name>
    <name type="common">Barrett's horny sponge</name>
    <dbReference type="NCBI Taxonomy" id="519541"/>
    <lineage>
        <taxon>Eukaryota</taxon>
        <taxon>Metazoa</taxon>
        <taxon>Porifera</taxon>
        <taxon>Demospongiae</taxon>
        <taxon>Heteroscleromorpha</taxon>
        <taxon>Tetractinellida</taxon>
        <taxon>Astrophorina</taxon>
        <taxon>Geodiidae</taxon>
        <taxon>Geodia</taxon>
    </lineage>
</organism>
<dbReference type="InterPro" id="IPR040758">
    <property type="entry name" value="PrmC_N"/>
</dbReference>
<dbReference type="Proteomes" id="UP001174909">
    <property type="component" value="Unassembled WGS sequence"/>
</dbReference>
<dbReference type="Pfam" id="PF06325">
    <property type="entry name" value="PrmA"/>
    <property type="match status" value="1"/>
</dbReference>
<dbReference type="CDD" id="cd02440">
    <property type="entry name" value="AdoMet_MTases"/>
    <property type="match status" value="1"/>
</dbReference>
<dbReference type="NCBIfam" id="TIGR00536">
    <property type="entry name" value="hemK_fam"/>
    <property type="match status" value="1"/>
</dbReference>